<evidence type="ECO:0000256" key="1">
    <source>
        <dbReference type="ARBA" id="ARBA00004651"/>
    </source>
</evidence>
<organism evidence="14 15">
    <name type="scientific">Strigamia maritima</name>
    <name type="common">European centipede</name>
    <name type="synonym">Geophilus maritimus</name>
    <dbReference type="NCBI Taxonomy" id="126957"/>
    <lineage>
        <taxon>Eukaryota</taxon>
        <taxon>Metazoa</taxon>
        <taxon>Ecdysozoa</taxon>
        <taxon>Arthropoda</taxon>
        <taxon>Myriapoda</taxon>
        <taxon>Chilopoda</taxon>
        <taxon>Pleurostigmophora</taxon>
        <taxon>Geophilomorpha</taxon>
        <taxon>Linotaeniidae</taxon>
        <taxon>Strigamia</taxon>
    </lineage>
</organism>
<feature type="transmembrane region" description="Helical" evidence="12">
    <location>
        <begin position="147"/>
        <end position="169"/>
    </location>
</feature>
<feature type="transmembrane region" description="Helical" evidence="12">
    <location>
        <begin position="27"/>
        <end position="52"/>
    </location>
</feature>
<evidence type="ECO:0000256" key="7">
    <source>
        <dbReference type="ARBA" id="ARBA00023136"/>
    </source>
</evidence>
<dbReference type="STRING" id="126957.T1IN15"/>
<dbReference type="Gene3D" id="1.20.1070.10">
    <property type="entry name" value="Rhodopsin 7-helix transmembrane proteins"/>
    <property type="match status" value="1"/>
</dbReference>
<proteinExistence type="inferred from homology"/>
<dbReference type="Pfam" id="PF00001">
    <property type="entry name" value="7tm_1"/>
    <property type="match status" value="1"/>
</dbReference>
<evidence type="ECO:0000256" key="6">
    <source>
        <dbReference type="ARBA" id="ARBA00023040"/>
    </source>
</evidence>
<dbReference type="InterPro" id="IPR008365">
    <property type="entry name" value="Prostanoid_rcpt"/>
</dbReference>
<keyword evidence="7 12" id="KW-0472">Membrane</keyword>
<keyword evidence="5 12" id="KW-1133">Transmembrane helix</keyword>
<evidence type="ECO:0000256" key="10">
    <source>
        <dbReference type="ARBA" id="ARBA00023224"/>
    </source>
</evidence>
<dbReference type="AlphaFoldDB" id="T1IN15"/>
<evidence type="ECO:0000259" key="13">
    <source>
        <dbReference type="PROSITE" id="PS50262"/>
    </source>
</evidence>
<feature type="transmembrane region" description="Helical" evidence="12">
    <location>
        <begin position="106"/>
        <end position="127"/>
    </location>
</feature>
<dbReference type="Proteomes" id="UP000014500">
    <property type="component" value="Unassembled WGS sequence"/>
</dbReference>
<evidence type="ECO:0000256" key="3">
    <source>
        <dbReference type="ARBA" id="ARBA00022475"/>
    </source>
</evidence>
<evidence type="ECO:0000256" key="2">
    <source>
        <dbReference type="ARBA" id="ARBA00010663"/>
    </source>
</evidence>
<evidence type="ECO:0000313" key="14">
    <source>
        <dbReference type="EnsemblMetazoa" id="SMAR002385-PA"/>
    </source>
</evidence>
<evidence type="ECO:0000256" key="9">
    <source>
        <dbReference type="ARBA" id="ARBA00023180"/>
    </source>
</evidence>
<accession>T1IN15</accession>
<evidence type="ECO:0000256" key="12">
    <source>
        <dbReference type="SAM" id="Phobius"/>
    </source>
</evidence>
<feature type="transmembrane region" description="Helical" evidence="12">
    <location>
        <begin position="257"/>
        <end position="279"/>
    </location>
</feature>
<dbReference type="EnsemblMetazoa" id="SMAR002385-RA">
    <property type="protein sequence ID" value="SMAR002385-PA"/>
    <property type="gene ID" value="SMAR002385"/>
</dbReference>
<dbReference type="PANTHER" id="PTHR11866">
    <property type="entry name" value="G-PROTEIN COUPLED RECEPTOR FAMILY 1 MEMBER"/>
    <property type="match status" value="1"/>
</dbReference>
<keyword evidence="15" id="KW-1185">Reference proteome</keyword>
<keyword evidence="3" id="KW-1003">Cell membrane</keyword>
<feature type="transmembrane region" description="Helical" evidence="12">
    <location>
        <begin position="291"/>
        <end position="312"/>
    </location>
</feature>
<dbReference type="InterPro" id="IPR017452">
    <property type="entry name" value="GPCR_Rhodpsn_7TM"/>
</dbReference>
<keyword evidence="10 11" id="KW-0807">Transducer</keyword>
<reference evidence="14" key="2">
    <citation type="submission" date="2015-02" db="UniProtKB">
        <authorList>
            <consortium name="EnsemblMetazoa"/>
        </authorList>
    </citation>
    <scope>IDENTIFICATION</scope>
</reference>
<dbReference type="OMA" id="VGHVVWR"/>
<dbReference type="SUPFAM" id="SSF81321">
    <property type="entry name" value="Family A G protein-coupled receptor-like"/>
    <property type="match status" value="1"/>
</dbReference>
<keyword evidence="6 11" id="KW-0297">G-protein coupled receptor</keyword>
<sequence length="360" mass="40986">MASPVNSSEPAVAVTEAISTSPRHLTISLQVCITTFYLVGIGGNMCALVLLGRGETHRNKKQTLMLRCLAWNDLLAMLGSAVLMYLQLYTPKSIAFSHWFCACRVFWRVFGFGSGCVAIVMAAERWFALTRPFVYQKHITYKLIQRYIFGFWALAAIVVCLPFAGFGLYYDDHRPERLRCMRYRYATQNADVAYAYLFFACGVLLSVCIVCFNILVIRVLCRMGRQSVARLSHTRKDSGQLSLDHSATSDEISFAKLMAVLCIFFVICWIPQMLIIIIVQMDPSKTERNEYRLADICIALNFVLDPYIYVLLRRPHRHSLRQLLKPLCLTCNKQPDSTCANHRPGSVRDSGARIKTFDRK</sequence>
<dbReference type="GO" id="GO:0005886">
    <property type="term" value="C:plasma membrane"/>
    <property type="evidence" value="ECO:0007669"/>
    <property type="project" value="UniProtKB-SubCell"/>
</dbReference>
<feature type="domain" description="G-protein coupled receptors family 1 profile" evidence="13">
    <location>
        <begin position="43"/>
        <end position="309"/>
    </location>
</feature>
<dbReference type="eggNOG" id="KOG3656">
    <property type="taxonomic scope" value="Eukaryota"/>
</dbReference>
<evidence type="ECO:0000256" key="5">
    <source>
        <dbReference type="ARBA" id="ARBA00022989"/>
    </source>
</evidence>
<protein>
    <recommendedName>
        <fullName evidence="13">G-protein coupled receptors family 1 profile domain-containing protein</fullName>
    </recommendedName>
</protein>
<evidence type="ECO:0000313" key="15">
    <source>
        <dbReference type="Proteomes" id="UP000014500"/>
    </source>
</evidence>
<dbReference type="GO" id="GO:0007204">
    <property type="term" value="P:positive regulation of cytosolic calcium ion concentration"/>
    <property type="evidence" value="ECO:0007669"/>
    <property type="project" value="TreeGrafter"/>
</dbReference>
<reference evidence="15" key="1">
    <citation type="submission" date="2011-05" db="EMBL/GenBank/DDBJ databases">
        <authorList>
            <person name="Richards S.R."/>
            <person name="Qu J."/>
            <person name="Jiang H."/>
            <person name="Jhangiani S.N."/>
            <person name="Agravi P."/>
            <person name="Goodspeed R."/>
            <person name="Gross S."/>
            <person name="Mandapat C."/>
            <person name="Jackson L."/>
            <person name="Mathew T."/>
            <person name="Pu L."/>
            <person name="Thornton R."/>
            <person name="Saada N."/>
            <person name="Wilczek-Boney K.B."/>
            <person name="Lee S."/>
            <person name="Kovar C."/>
            <person name="Wu Y."/>
            <person name="Scherer S.E."/>
            <person name="Worley K.C."/>
            <person name="Muzny D.M."/>
            <person name="Gibbs R."/>
        </authorList>
    </citation>
    <scope>NUCLEOTIDE SEQUENCE</scope>
    <source>
        <strain evidence="15">Brora</strain>
    </source>
</reference>
<feature type="transmembrane region" description="Helical" evidence="12">
    <location>
        <begin position="193"/>
        <end position="221"/>
    </location>
</feature>
<dbReference type="HOGENOM" id="CLU_049788_0_0_1"/>
<dbReference type="EMBL" id="JH431114">
    <property type="status" value="NOT_ANNOTATED_CDS"/>
    <property type="molecule type" value="Genomic_DNA"/>
</dbReference>
<comment type="subcellular location">
    <subcellularLocation>
        <location evidence="1">Cell membrane</location>
        <topology evidence="1">Multi-pass membrane protein</topology>
    </subcellularLocation>
</comment>
<dbReference type="PhylomeDB" id="T1IN15"/>
<keyword evidence="9" id="KW-0325">Glycoprotein</keyword>
<comment type="similarity">
    <text evidence="2 11">Belongs to the G-protein coupled receptor 1 family.</text>
</comment>
<dbReference type="PANTHER" id="PTHR11866:SF16">
    <property type="entry name" value="PROSTAGLANDIN E2 RECEPTOR EP4 SUBTYPE-LIKE PROTEIN"/>
    <property type="match status" value="1"/>
</dbReference>
<evidence type="ECO:0000256" key="4">
    <source>
        <dbReference type="ARBA" id="ARBA00022692"/>
    </source>
</evidence>
<keyword evidence="8 11" id="KW-0675">Receptor</keyword>
<keyword evidence="4 11" id="KW-0812">Transmembrane</keyword>
<dbReference type="GO" id="GO:0007189">
    <property type="term" value="P:adenylate cyclase-activating G protein-coupled receptor signaling pathway"/>
    <property type="evidence" value="ECO:0007669"/>
    <property type="project" value="TreeGrafter"/>
</dbReference>
<dbReference type="GO" id="GO:0004930">
    <property type="term" value="F:G protein-coupled receptor activity"/>
    <property type="evidence" value="ECO:0007669"/>
    <property type="project" value="UniProtKB-KW"/>
</dbReference>
<evidence type="ECO:0000256" key="8">
    <source>
        <dbReference type="ARBA" id="ARBA00023170"/>
    </source>
</evidence>
<dbReference type="InterPro" id="IPR000276">
    <property type="entry name" value="GPCR_Rhodpsn"/>
</dbReference>
<dbReference type="PROSITE" id="PS00237">
    <property type="entry name" value="G_PROTEIN_RECEP_F1_1"/>
    <property type="match status" value="1"/>
</dbReference>
<evidence type="ECO:0000256" key="11">
    <source>
        <dbReference type="RuleBase" id="RU000688"/>
    </source>
</evidence>
<dbReference type="PRINTS" id="PR00237">
    <property type="entry name" value="GPCRRHODOPSN"/>
</dbReference>
<dbReference type="PROSITE" id="PS50262">
    <property type="entry name" value="G_PROTEIN_RECEP_F1_2"/>
    <property type="match status" value="1"/>
</dbReference>
<name>T1IN15_STRMM</name>
<feature type="transmembrane region" description="Helical" evidence="12">
    <location>
        <begin position="64"/>
        <end position="86"/>
    </location>
</feature>